<gene>
    <name evidence="2" type="ORF">FB474_1085</name>
</gene>
<reference evidence="2 3" key="1">
    <citation type="submission" date="2019-06" db="EMBL/GenBank/DDBJ databases">
        <title>Sequencing the genomes of 1000 actinobacteria strains.</title>
        <authorList>
            <person name="Klenk H.-P."/>
        </authorList>
    </citation>
    <scope>NUCLEOTIDE SEQUENCE [LARGE SCALE GENOMIC DNA]</scope>
    <source>
        <strain evidence="2 3">DSM 18082</strain>
    </source>
</reference>
<evidence type="ECO:0000256" key="1">
    <source>
        <dbReference type="SAM" id="Coils"/>
    </source>
</evidence>
<evidence type="ECO:0000313" key="2">
    <source>
        <dbReference type="EMBL" id="TQL59719.1"/>
    </source>
</evidence>
<dbReference type="AlphaFoldDB" id="A0A542ZHE5"/>
<comment type="caution">
    <text evidence="2">The sequence shown here is derived from an EMBL/GenBank/DDBJ whole genome shotgun (WGS) entry which is preliminary data.</text>
</comment>
<organism evidence="2 3">
    <name type="scientific">Oryzihumus leptocrescens</name>
    <dbReference type="NCBI Taxonomy" id="297536"/>
    <lineage>
        <taxon>Bacteria</taxon>
        <taxon>Bacillati</taxon>
        <taxon>Actinomycetota</taxon>
        <taxon>Actinomycetes</taxon>
        <taxon>Micrococcales</taxon>
        <taxon>Intrasporangiaceae</taxon>
        <taxon>Oryzihumus</taxon>
    </lineage>
</organism>
<accession>A0A542ZHE5</accession>
<dbReference type="RefSeq" id="WP_141787703.1">
    <property type="nucleotide sequence ID" value="NZ_BAAAKX010000004.1"/>
</dbReference>
<sequence>MTAGDWGGAEAEVARAQSALQEIRGLIGEMHEINRGLERDVREMREQMRAADEERAEQARRGELGADWERLQRRIDLNQTSVSAVVRGEDGSVEAERLREHADRQAQSLAELQEAEPEEGDEDEMGELFGVIRQDQAELRALMTQVRALPVRRPEE</sequence>
<dbReference type="EMBL" id="VFOQ01000001">
    <property type="protein sequence ID" value="TQL59719.1"/>
    <property type="molecule type" value="Genomic_DNA"/>
</dbReference>
<name>A0A542ZHE5_9MICO</name>
<keyword evidence="1" id="KW-0175">Coiled coil</keyword>
<dbReference type="OrthoDB" id="3239501at2"/>
<dbReference type="Proteomes" id="UP000319514">
    <property type="component" value="Unassembled WGS sequence"/>
</dbReference>
<proteinExistence type="predicted"/>
<feature type="coiled-coil region" evidence="1">
    <location>
        <begin position="34"/>
        <end position="61"/>
    </location>
</feature>
<evidence type="ECO:0000313" key="3">
    <source>
        <dbReference type="Proteomes" id="UP000319514"/>
    </source>
</evidence>
<keyword evidence="3" id="KW-1185">Reference proteome</keyword>
<protein>
    <submittedName>
        <fullName evidence="2">Uncharacterized protein</fullName>
    </submittedName>
</protein>